<proteinExistence type="predicted"/>
<dbReference type="InterPro" id="IPR015919">
    <property type="entry name" value="Cadherin-like_sf"/>
</dbReference>
<dbReference type="Pfam" id="PF16492">
    <property type="entry name" value="Cadherin_C_2"/>
    <property type="match status" value="1"/>
</dbReference>
<evidence type="ECO:0000313" key="5">
    <source>
        <dbReference type="EMBL" id="KAJ8405257.1"/>
    </source>
</evidence>
<dbReference type="InterPro" id="IPR032455">
    <property type="entry name" value="Cadherin_C"/>
</dbReference>
<name>A0AAD7SM83_9TELE</name>
<evidence type="ECO:0000256" key="2">
    <source>
        <dbReference type="ARBA" id="ARBA00023136"/>
    </source>
</evidence>
<sequence length="168" mass="18709">MQRLQTEKNILDEPDSPQQIVLDNPIEFHRITIEIFDINDNAPIFPNNEIRLEISELAVPGARFVLDSAVDSDVGANTLQSYTLKPTDNFVLKVQPQPDGNVGGTGTLQHVYNYEVCRTTDSRKSDMKYVRPCSQSVISLDASGTQTLPHVQDKGANEVSEIEVRLPD</sequence>
<reference evidence="5" key="1">
    <citation type="journal article" date="2023" name="Science">
        <title>Genome structures resolve the early diversification of teleost fishes.</title>
        <authorList>
            <person name="Parey E."/>
            <person name="Louis A."/>
            <person name="Montfort J."/>
            <person name="Bouchez O."/>
            <person name="Roques C."/>
            <person name="Iampietro C."/>
            <person name="Lluch J."/>
            <person name="Castinel A."/>
            <person name="Donnadieu C."/>
            <person name="Desvignes T."/>
            <person name="Floi Bucao C."/>
            <person name="Jouanno E."/>
            <person name="Wen M."/>
            <person name="Mejri S."/>
            <person name="Dirks R."/>
            <person name="Jansen H."/>
            <person name="Henkel C."/>
            <person name="Chen W.J."/>
            <person name="Zahm M."/>
            <person name="Cabau C."/>
            <person name="Klopp C."/>
            <person name="Thompson A.W."/>
            <person name="Robinson-Rechavi M."/>
            <person name="Braasch I."/>
            <person name="Lecointre G."/>
            <person name="Bobe J."/>
            <person name="Postlethwait J.H."/>
            <person name="Berthelot C."/>
            <person name="Roest Crollius H."/>
            <person name="Guiguen Y."/>
        </authorList>
    </citation>
    <scope>NUCLEOTIDE SEQUENCE</scope>
    <source>
        <strain evidence="5">NC1722</strain>
    </source>
</reference>
<evidence type="ECO:0000256" key="3">
    <source>
        <dbReference type="ARBA" id="ARBA00023180"/>
    </source>
</evidence>
<dbReference type="GO" id="GO:0005886">
    <property type="term" value="C:plasma membrane"/>
    <property type="evidence" value="ECO:0007669"/>
    <property type="project" value="InterPro"/>
</dbReference>
<comment type="caution">
    <text evidence="5">The sequence shown here is derived from an EMBL/GenBank/DDBJ whole genome shotgun (WGS) entry which is preliminary data.</text>
</comment>
<keyword evidence="3" id="KW-0325">Glycoprotein</keyword>
<accession>A0AAD7SM83</accession>
<dbReference type="GO" id="GO:0009653">
    <property type="term" value="P:anatomical structure morphogenesis"/>
    <property type="evidence" value="ECO:0007669"/>
    <property type="project" value="UniProtKB-ARBA"/>
</dbReference>
<keyword evidence="6" id="KW-1185">Reference proteome</keyword>
<dbReference type="Gene3D" id="2.60.40.60">
    <property type="entry name" value="Cadherins"/>
    <property type="match status" value="1"/>
</dbReference>
<feature type="domain" description="Cadherin cytoplasmic C-terminal" evidence="4">
    <location>
        <begin position="95"/>
        <end position="130"/>
    </location>
</feature>
<comment type="subcellular location">
    <subcellularLocation>
        <location evidence="1">Membrane</location>
    </subcellularLocation>
</comment>
<dbReference type="GO" id="GO:0007155">
    <property type="term" value="P:cell adhesion"/>
    <property type="evidence" value="ECO:0007669"/>
    <property type="project" value="InterPro"/>
</dbReference>
<evidence type="ECO:0000256" key="1">
    <source>
        <dbReference type="ARBA" id="ARBA00004370"/>
    </source>
</evidence>
<dbReference type="SUPFAM" id="SSF49313">
    <property type="entry name" value="Cadherin-like"/>
    <property type="match status" value="1"/>
</dbReference>
<dbReference type="PANTHER" id="PTHR24028:SF296">
    <property type="entry name" value="PROTOCADHERIN 1 GAMMA 11 PRECURSOR-RELATED"/>
    <property type="match status" value="1"/>
</dbReference>
<keyword evidence="2" id="KW-0472">Membrane</keyword>
<dbReference type="InterPro" id="IPR020894">
    <property type="entry name" value="Cadherin_CS"/>
</dbReference>
<evidence type="ECO:0000259" key="4">
    <source>
        <dbReference type="Pfam" id="PF16492"/>
    </source>
</evidence>
<dbReference type="EMBL" id="JAINUG010000049">
    <property type="protein sequence ID" value="KAJ8405257.1"/>
    <property type="molecule type" value="Genomic_DNA"/>
</dbReference>
<dbReference type="PANTHER" id="PTHR24028">
    <property type="entry name" value="CADHERIN-87A"/>
    <property type="match status" value="1"/>
</dbReference>
<dbReference type="AlphaFoldDB" id="A0AAD7SM83"/>
<dbReference type="PROSITE" id="PS00232">
    <property type="entry name" value="CADHERIN_1"/>
    <property type="match status" value="1"/>
</dbReference>
<dbReference type="GO" id="GO:0005509">
    <property type="term" value="F:calcium ion binding"/>
    <property type="evidence" value="ECO:0007669"/>
    <property type="project" value="InterPro"/>
</dbReference>
<dbReference type="Proteomes" id="UP001221898">
    <property type="component" value="Unassembled WGS sequence"/>
</dbReference>
<evidence type="ECO:0000313" key="6">
    <source>
        <dbReference type="Proteomes" id="UP001221898"/>
    </source>
</evidence>
<organism evidence="5 6">
    <name type="scientific">Aldrovandia affinis</name>
    <dbReference type="NCBI Taxonomy" id="143900"/>
    <lineage>
        <taxon>Eukaryota</taxon>
        <taxon>Metazoa</taxon>
        <taxon>Chordata</taxon>
        <taxon>Craniata</taxon>
        <taxon>Vertebrata</taxon>
        <taxon>Euteleostomi</taxon>
        <taxon>Actinopterygii</taxon>
        <taxon>Neopterygii</taxon>
        <taxon>Teleostei</taxon>
        <taxon>Notacanthiformes</taxon>
        <taxon>Halosauridae</taxon>
        <taxon>Aldrovandia</taxon>
    </lineage>
</organism>
<protein>
    <recommendedName>
        <fullName evidence="4">Cadherin cytoplasmic C-terminal domain-containing protein</fullName>
    </recommendedName>
</protein>
<gene>
    <name evidence="5" type="ORF">AAFF_G00322480</name>
</gene>
<dbReference type="InterPro" id="IPR050174">
    <property type="entry name" value="Protocadherin/Cadherin-CA"/>
</dbReference>